<dbReference type="Proteomes" id="UP000299102">
    <property type="component" value="Unassembled WGS sequence"/>
</dbReference>
<dbReference type="OrthoDB" id="10017160at2759"/>
<evidence type="ECO:0000313" key="1">
    <source>
        <dbReference type="EMBL" id="GBP59087.1"/>
    </source>
</evidence>
<reference evidence="1 2" key="1">
    <citation type="journal article" date="2019" name="Commun. Biol.">
        <title>The bagworm genome reveals a unique fibroin gene that provides high tensile strength.</title>
        <authorList>
            <person name="Kono N."/>
            <person name="Nakamura H."/>
            <person name="Ohtoshi R."/>
            <person name="Tomita M."/>
            <person name="Numata K."/>
            <person name="Arakawa K."/>
        </authorList>
    </citation>
    <scope>NUCLEOTIDE SEQUENCE [LARGE SCALE GENOMIC DNA]</scope>
</reference>
<accession>A0A4C1XA22</accession>
<gene>
    <name evidence="1" type="ORF">EVAR_48063_1</name>
</gene>
<organism evidence="1 2">
    <name type="scientific">Eumeta variegata</name>
    <name type="common">Bagworm moth</name>
    <name type="synonym">Eumeta japonica</name>
    <dbReference type="NCBI Taxonomy" id="151549"/>
    <lineage>
        <taxon>Eukaryota</taxon>
        <taxon>Metazoa</taxon>
        <taxon>Ecdysozoa</taxon>
        <taxon>Arthropoda</taxon>
        <taxon>Hexapoda</taxon>
        <taxon>Insecta</taxon>
        <taxon>Pterygota</taxon>
        <taxon>Neoptera</taxon>
        <taxon>Endopterygota</taxon>
        <taxon>Lepidoptera</taxon>
        <taxon>Glossata</taxon>
        <taxon>Ditrysia</taxon>
        <taxon>Tineoidea</taxon>
        <taxon>Psychidae</taxon>
        <taxon>Oiketicinae</taxon>
        <taxon>Eumeta</taxon>
    </lineage>
</organism>
<evidence type="ECO:0008006" key="3">
    <source>
        <dbReference type="Google" id="ProtNLM"/>
    </source>
</evidence>
<proteinExistence type="predicted"/>
<keyword evidence="2" id="KW-1185">Reference proteome</keyword>
<dbReference type="AlphaFoldDB" id="A0A4C1XA22"/>
<dbReference type="EMBL" id="BGZK01000752">
    <property type="protein sequence ID" value="GBP59087.1"/>
    <property type="molecule type" value="Genomic_DNA"/>
</dbReference>
<name>A0A4C1XA22_EUMVA</name>
<comment type="caution">
    <text evidence="1">The sequence shown here is derived from an EMBL/GenBank/DDBJ whole genome shotgun (WGS) entry which is preliminary data.</text>
</comment>
<evidence type="ECO:0000313" key="2">
    <source>
        <dbReference type="Proteomes" id="UP000299102"/>
    </source>
</evidence>
<protein>
    <recommendedName>
        <fullName evidence="3">Mos1 transposase HTH domain-containing protein</fullName>
    </recommendedName>
</protein>
<sequence length="110" mass="12867">MIFYDFCCNLKQQESFNRLWLDYHDEVPSLAIVCNWFNEVKGGRTNLTDDMREGRPSTAKTTSHVRLTIRTDKRVPHQQIRTSIRTSGLIEYSDVLVSKDTMLKNNNNKN</sequence>